<proteinExistence type="inferred from homology"/>
<keyword evidence="5 7" id="KW-1133">Transmembrane helix</keyword>
<feature type="transmembrane region" description="Helical" evidence="7">
    <location>
        <begin position="61"/>
        <end position="83"/>
    </location>
</feature>
<feature type="transmembrane region" description="Helical" evidence="7">
    <location>
        <begin position="358"/>
        <end position="377"/>
    </location>
</feature>
<feature type="transmembrane region" description="Helical" evidence="7">
    <location>
        <begin position="128"/>
        <end position="147"/>
    </location>
</feature>
<keyword evidence="3" id="KW-0813">Transport</keyword>
<feature type="transmembrane region" description="Helical" evidence="7">
    <location>
        <begin position="398"/>
        <end position="419"/>
    </location>
</feature>
<dbReference type="PANTHER" id="PTHR10332">
    <property type="entry name" value="EQUILIBRATIVE NUCLEOSIDE TRANSPORTER"/>
    <property type="match status" value="1"/>
</dbReference>
<feature type="transmembrane region" description="Helical" evidence="7">
    <location>
        <begin position="249"/>
        <end position="269"/>
    </location>
</feature>
<comment type="caution">
    <text evidence="8">The sequence shown here is derived from an EMBL/GenBank/DDBJ whole genome shotgun (WGS) entry which is preliminary data.</text>
</comment>
<feature type="transmembrane region" description="Helical" evidence="7">
    <location>
        <begin position="95"/>
        <end position="116"/>
    </location>
</feature>
<dbReference type="InterPro" id="IPR002259">
    <property type="entry name" value="Eqnu_transpt"/>
</dbReference>
<evidence type="ECO:0000313" key="9">
    <source>
        <dbReference type="Proteomes" id="UP000663841"/>
    </source>
</evidence>
<evidence type="ECO:0000256" key="6">
    <source>
        <dbReference type="ARBA" id="ARBA00023136"/>
    </source>
</evidence>
<dbReference type="Pfam" id="PF01733">
    <property type="entry name" value="Nucleoside_tran"/>
    <property type="match status" value="1"/>
</dbReference>
<comment type="similarity">
    <text evidence="2">Belongs to the SLC29A/ENT transporter (TC 2.A.57) family.</text>
</comment>
<evidence type="ECO:0008006" key="10">
    <source>
        <dbReference type="Google" id="ProtNLM"/>
    </source>
</evidence>
<feature type="transmembrane region" description="Helical" evidence="7">
    <location>
        <begin position="153"/>
        <end position="176"/>
    </location>
</feature>
<evidence type="ECO:0000313" key="8">
    <source>
        <dbReference type="EMBL" id="CAE6429076.1"/>
    </source>
</evidence>
<dbReference type="EMBL" id="CAJMWW010000083">
    <property type="protein sequence ID" value="CAE6429076.1"/>
    <property type="molecule type" value="Genomic_DNA"/>
</dbReference>
<comment type="subcellular location">
    <subcellularLocation>
        <location evidence="1">Membrane</location>
        <topology evidence="1">Multi-pass membrane protein</topology>
    </subcellularLocation>
</comment>
<dbReference type="GO" id="GO:0000329">
    <property type="term" value="C:fungal-type vacuole membrane"/>
    <property type="evidence" value="ECO:0007669"/>
    <property type="project" value="TreeGrafter"/>
</dbReference>
<evidence type="ECO:0000256" key="1">
    <source>
        <dbReference type="ARBA" id="ARBA00004141"/>
    </source>
</evidence>
<organism evidence="8 9">
    <name type="scientific">Rhizoctonia solani</name>
    <dbReference type="NCBI Taxonomy" id="456999"/>
    <lineage>
        <taxon>Eukaryota</taxon>
        <taxon>Fungi</taxon>
        <taxon>Dikarya</taxon>
        <taxon>Basidiomycota</taxon>
        <taxon>Agaricomycotina</taxon>
        <taxon>Agaricomycetes</taxon>
        <taxon>Cantharellales</taxon>
        <taxon>Ceratobasidiaceae</taxon>
        <taxon>Rhizoctonia</taxon>
    </lineage>
</organism>
<accession>A0A8H2XKJ9</accession>
<keyword evidence="6 7" id="KW-0472">Membrane</keyword>
<evidence type="ECO:0000256" key="4">
    <source>
        <dbReference type="ARBA" id="ARBA00022692"/>
    </source>
</evidence>
<sequence length="515" mass="55275">MSLPLSSVIAKRASRLSIGAYPVSPVIAITNLALDDSEEDIDIQPQLPEPLPMEPGVRLSFAIFGLSSLMPWNAMITAMPYFLAKLSGSPYTNSFPSWLSVTWTFVGLVSLACATWTAQEIIPATRIILPLVLNTLLIAFLAIIPRLSLSPTAFFAVVLTNGVLQAASGSWFKIAVAALASVFGPDAIAAFMTGGALVAVGVSLLKLATAYASLKSEYLGAYTPDLALGAHPLNPLDSLSDADTATSTIVYFSVSAAFIGSGIVAYAYLYPKIPHDVRKEPSQPEDEHSDIESTPTEVDYLLGRVSNTPIPVFSPNIWIVARKNAYYNIAVFYVFAVTMAVFPAITTSILSVNSSDKSIIFDPLIFSALHFLNFNFADLVGRALASFKPISSTSNTQLLFYSLARTIFIPLLLLCNIQHQPKFGSLAVDSSKPFFNSDIAYMLILFAFGVTNGHASTLVLMAAPSKVMNPMLELYESKTAARIAQFSMAGGLVVGSAASFGLRAIQCRCDPFLDQ</sequence>
<dbReference type="GO" id="GO:0034257">
    <property type="term" value="F:nicotinamide riboside transmembrane transporter activity"/>
    <property type="evidence" value="ECO:0007669"/>
    <property type="project" value="TreeGrafter"/>
</dbReference>
<gene>
    <name evidence="8" type="ORF">RDB_LOCUS62735</name>
</gene>
<name>A0A8H2XKJ9_9AGAM</name>
<evidence type="ECO:0000256" key="5">
    <source>
        <dbReference type="ARBA" id="ARBA00022989"/>
    </source>
</evidence>
<feature type="transmembrane region" description="Helical" evidence="7">
    <location>
        <begin position="325"/>
        <end position="346"/>
    </location>
</feature>
<dbReference type="GO" id="GO:0005886">
    <property type="term" value="C:plasma membrane"/>
    <property type="evidence" value="ECO:0007669"/>
    <property type="project" value="TreeGrafter"/>
</dbReference>
<feature type="transmembrane region" description="Helical" evidence="7">
    <location>
        <begin position="439"/>
        <end position="462"/>
    </location>
</feature>
<protein>
    <recommendedName>
        <fullName evidence="10">Equilibrative nucleoside transporter 1</fullName>
    </recommendedName>
</protein>
<dbReference type="GO" id="GO:0015205">
    <property type="term" value="F:nucleobase transmembrane transporter activity"/>
    <property type="evidence" value="ECO:0007669"/>
    <property type="project" value="TreeGrafter"/>
</dbReference>
<dbReference type="PIRSF" id="PIRSF016379">
    <property type="entry name" value="ENT"/>
    <property type="match status" value="1"/>
</dbReference>
<feature type="transmembrane region" description="Helical" evidence="7">
    <location>
        <begin position="188"/>
        <end position="214"/>
    </location>
</feature>
<evidence type="ECO:0000256" key="3">
    <source>
        <dbReference type="ARBA" id="ARBA00022448"/>
    </source>
</evidence>
<feature type="transmembrane region" description="Helical" evidence="7">
    <location>
        <begin position="483"/>
        <end position="502"/>
    </location>
</feature>
<dbReference type="Proteomes" id="UP000663841">
    <property type="component" value="Unassembled WGS sequence"/>
</dbReference>
<reference evidence="8" key="1">
    <citation type="submission" date="2021-01" db="EMBL/GenBank/DDBJ databases">
        <authorList>
            <person name="Kaushik A."/>
        </authorList>
    </citation>
    <scope>NUCLEOTIDE SEQUENCE</scope>
    <source>
        <strain evidence="8">AG3-T5</strain>
    </source>
</reference>
<evidence type="ECO:0000256" key="2">
    <source>
        <dbReference type="ARBA" id="ARBA00007965"/>
    </source>
</evidence>
<keyword evidence="4 7" id="KW-0812">Transmembrane</keyword>
<dbReference type="AlphaFoldDB" id="A0A8H2XKJ9"/>
<dbReference type="PANTHER" id="PTHR10332:SF88">
    <property type="entry name" value="EQUILIBRATIVE NUCLEOSIDE TRANSPORTER 1, ISOFORM A"/>
    <property type="match status" value="1"/>
</dbReference>
<evidence type="ECO:0000256" key="7">
    <source>
        <dbReference type="SAM" id="Phobius"/>
    </source>
</evidence>